<dbReference type="PANTHER" id="PTHR35897:SF1">
    <property type="entry name" value="METHYLTRANSFERASE AUSD"/>
    <property type="match status" value="1"/>
</dbReference>
<dbReference type="EMBL" id="JAWHQM010000045">
    <property type="protein sequence ID" value="KAK5634814.1"/>
    <property type="molecule type" value="Genomic_DNA"/>
</dbReference>
<dbReference type="InterPro" id="IPR041698">
    <property type="entry name" value="Methyltransf_25"/>
</dbReference>
<accession>A0AAN7V1I9</accession>
<evidence type="ECO:0000313" key="6">
    <source>
        <dbReference type="EMBL" id="KAK5634814.1"/>
    </source>
</evidence>
<name>A0AAN7V1I9_9PEZI</name>
<proteinExistence type="inferred from homology"/>
<reference evidence="6 7" key="1">
    <citation type="submission" date="2023-10" db="EMBL/GenBank/DDBJ databases">
        <title>Draft genome sequence of Xylaria bambusicola isolate GMP-LS, the root and basal stem rot pathogen of sugarcane in Indonesia.</title>
        <authorList>
            <person name="Selvaraj P."/>
            <person name="Muralishankar V."/>
            <person name="Muruganantham S."/>
            <person name="Sp S."/>
            <person name="Haryani S."/>
            <person name="Lau K.J.X."/>
            <person name="Naqvi N.I."/>
        </authorList>
    </citation>
    <scope>NUCLEOTIDE SEQUENCE [LARGE SCALE GENOMIC DNA]</scope>
    <source>
        <strain evidence="6">GMP-LS</strain>
    </source>
</reference>
<dbReference type="InterPro" id="IPR051654">
    <property type="entry name" value="Meroterpenoid_MTases"/>
</dbReference>
<dbReference type="SUPFAM" id="SSF53335">
    <property type="entry name" value="S-adenosyl-L-methionine-dependent methyltransferases"/>
    <property type="match status" value="1"/>
</dbReference>
<feature type="domain" description="Methyltransferase" evidence="5">
    <location>
        <begin position="114"/>
        <end position="215"/>
    </location>
</feature>
<evidence type="ECO:0000256" key="3">
    <source>
        <dbReference type="ARBA" id="ARBA00022691"/>
    </source>
</evidence>
<dbReference type="PANTHER" id="PTHR35897">
    <property type="entry name" value="METHYLTRANSFERASE AUSD"/>
    <property type="match status" value="1"/>
</dbReference>
<organism evidence="6 7">
    <name type="scientific">Xylaria bambusicola</name>
    <dbReference type="NCBI Taxonomy" id="326684"/>
    <lineage>
        <taxon>Eukaryota</taxon>
        <taxon>Fungi</taxon>
        <taxon>Dikarya</taxon>
        <taxon>Ascomycota</taxon>
        <taxon>Pezizomycotina</taxon>
        <taxon>Sordariomycetes</taxon>
        <taxon>Xylariomycetidae</taxon>
        <taxon>Xylariales</taxon>
        <taxon>Xylariaceae</taxon>
        <taxon>Xylaria</taxon>
    </lineage>
</organism>
<comment type="pathway">
    <text evidence="1">Secondary metabolite biosynthesis.</text>
</comment>
<evidence type="ECO:0000256" key="2">
    <source>
        <dbReference type="ARBA" id="ARBA00022679"/>
    </source>
</evidence>
<dbReference type="Pfam" id="PF13649">
    <property type="entry name" value="Methyltransf_25"/>
    <property type="match status" value="1"/>
</dbReference>
<dbReference type="GO" id="GO:0016740">
    <property type="term" value="F:transferase activity"/>
    <property type="evidence" value="ECO:0007669"/>
    <property type="project" value="UniProtKB-KW"/>
</dbReference>
<evidence type="ECO:0000256" key="1">
    <source>
        <dbReference type="ARBA" id="ARBA00005179"/>
    </source>
</evidence>
<dbReference type="InterPro" id="IPR029063">
    <property type="entry name" value="SAM-dependent_MTases_sf"/>
</dbReference>
<dbReference type="Gene3D" id="3.40.50.150">
    <property type="entry name" value="Vaccinia Virus protein VP39"/>
    <property type="match status" value="1"/>
</dbReference>
<sequence length="281" mass="31973">MDFCKIERKMSRPQKTPKEIATAAEQNAHLYSTQIPPQLEPMIRLLRTSGIAPPDVEAHLHAILIEQRDKAWAIFPYGAIGSFSFLDMNPSLDDPLFQAVIKRLNTPGSTETFLDVGCGLGFVLRYLAAEGVSSERLYGTDLQERFLDLGYDLFHDRDRTKATYVSGDMLGEEDSSFRKLRGQIDIIYASAFFHLFEAKDQMKAAKRMVGFLKPDCENALIFGQNGGPKIPSWEKYVLDKNAWSRMWDEVGKATGTSWRTETNVESSKEWIRVRFAIYRVV</sequence>
<gene>
    <name evidence="6" type="ORF">RRF57_010527</name>
</gene>
<dbReference type="CDD" id="cd02440">
    <property type="entry name" value="AdoMet_MTases"/>
    <property type="match status" value="1"/>
</dbReference>
<evidence type="ECO:0000313" key="7">
    <source>
        <dbReference type="Proteomes" id="UP001305414"/>
    </source>
</evidence>
<dbReference type="AlphaFoldDB" id="A0AAN7V1I9"/>
<keyword evidence="7" id="KW-1185">Reference proteome</keyword>
<keyword evidence="2" id="KW-0808">Transferase</keyword>
<dbReference type="Proteomes" id="UP001305414">
    <property type="component" value="Unassembled WGS sequence"/>
</dbReference>
<evidence type="ECO:0000256" key="4">
    <source>
        <dbReference type="ARBA" id="ARBA00038314"/>
    </source>
</evidence>
<comment type="caution">
    <text evidence="6">The sequence shown here is derived from an EMBL/GenBank/DDBJ whole genome shotgun (WGS) entry which is preliminary data.</text>
</comment>
<evidence type="ECO:0000259" key="5">
    <source>
        <dbReference type="Pfam" id="PF13649"/>
    </source>
</evidence>
<protein>
    <recommendedName>
        <fullName evidence="5">Methyltransferase domain-containing protein</fullName>
    </recommendedName>
</protein>
<comment type="similarity">
    <text evidence="4">Belongs to the class I-like SAM-binding methyltransferase superfamily.</text>
</comment>
<keyword evidence="3" id="KW-0949">S-adenosyl-L-methionine</keyword>